<protein>
    <submittedName>
        <fullName evidence="3">TIGR03546 family protein</fullName>
    </submittedName>
</protein>
<keyword evidence="1" id="KW-1133">Transmembrane helix</keyword>
<evidence type="ECO:0000256" key="1">
    <source>
        <dbReference type="SAM" id="Phobius"/>
    </source>
</evidence>
<keyword evidence="4" id="KW-1185">Reference proteome</keyword>
<dbReference type="EMBL" id="JBHRYR010000003">
    <property type="protein sequence ID" value="MFC3853538.1"/>
    <property type="molecule type" value="Genomic_DNA"/>
</dbReference>
<feature type="transmembrane region" description="Helical" evidence="1">
    <location>
        <begin position="115"/>
        <end position="136"/>
    </location>
</feature>
<reference evidence="4" key="1">
    <citation type="journal article" date="2019" name="Int. J. Syst. Evol. Microbiol.">
        <title>The Global Catalogue of Microorganisms (GCM) 10K type strain sequencing project: providing services to taxonomists for standard genome sequencing and annotation.</title>
        <authorList>
            <consortium name="The Broad Institute Genomics Platform"/>
            <consortium name="The Broad Institute Genome Sequencing Center for Infectious Disease"/>
            <person name="Wu L."/>
            <person name="Ma J."/>
        </authorList>
    </citation>
    <scope>NUCLEOTIDE SEQUENCE [LARGE SCALE GENOMIC DNA]</scope>
    <source>
        <strain evidence="4">IBRC 10765</strain>
    </source>
</reference>
<proteinExistence type="predicted"/>
<feature type="domain" description="DUF2062" evidence="2">
    <location>
        <begin position="8"/>
        <end position="138"/>
    </location>
</feature>
<dbReference type="Proteomes" id="UP001595617">
    <property type="component" value="Unassembled WGS sequence"/>
</dbReference>
<gene>
    <name evidence="3" type="ORF">ACFOOG_11895</name>
</gene>
<sequence length="168" mass="18850">MLGPINKLLSALQSDASPWQLAWGFSLGMVLGLTPLWLPSILILFLILVLRVNVGTALAGWALFGGLSLGLAPWAHQVGEWWLLHPEWASTWTSLYQYRLWQIAHLHHTLTLGSWVFAVLLFVPVAFLSKAMVPVIRARVIPKLQRYHLVRTSKGAGLFSRAFGFWRG</sequence>
<name>A0ABV7ZYF0_9GAMM</name>
<feature type="transmembrane region" description="Helical" evidence="1">
    <location>
        <begin position="57"/>
        <end position="76"/>
    </location>
</feature>
<evidence type="ECO:0000313" key="4">
    <source>
        <dbReference type="Proteomes" id="UP001595617"/>
    </source>
</evidence>
<organism evidence="3 4">
    <name type="scientific">Saccharospirillum mangrovi</name>
    <dbReference type="NCBI Taxonomy" id="2161747"/>
    <lineage>
        <taxon>Bacteria</taxon>
        <taxon>Pseudomonadati</taxon>
        <taxon>Pseudomonadota</taxon>
        <taxon>Gammaproteobacteria</taxon>
        <taxon>Oceanospirillales</taxon>
        <taxon>Saccharospirillaceae</taxon>
        <taxon>Saccharospirillum</taxon>
    </lineage>
</organism>
<dbReference type="RefSeq" id="WP_380696786.1">
    <property type="nucleotide sequence ID" value="NZ_JBHRYR010000003.1"/>
</dbReference>
<dbReference type="InterPro" id="IPR019935">
    <property type="entry name" value="CHP03546"/>
</dbReference>
<dbReference type="InterPro" id="IPR018639">
    <property type="entry name" value="DUF2062"/>
</dbReference>
<accession>A0ABV7ZYF0</accession>
<keyword evidence="1" id="KW-0472">Membrane</keyword>
<comment type="caution">
    <text evidence="3">The sequence shown here is derived from an EMBL/GenBank/DDBJ whole genome shotgun (WGS) entry which is preliminary data.</text>
</comment>
<dbReference type="Pfam" id="PF09835">
    <property type="entry name" value="DUF2062"/>
    <property type="match status" value="1"/>
</dbReference>
<evidence type="ECO:0000259" key="2">
    <source>
        <dbReference type="Pfam" id="PF09835"/>
    </source>
</evidence>
<evidence type="ECO:0000313" key="3">
    <source>
        <dbReference type="EMBL" id="MFC3853538.1"/>
    </source>
</evidence>
<dbReference type="NCBIfam" id="TIGR03546">
    <property type="entry name" value="TIGR03546 family protein"/>
    <property type="match status" value="1"/>
</dbReference>
<feature type="transmembrane region" description="Helical" evidence="1">
    <location>
        <begin position="20"/>
        <end position="50"/>
    </location>
</feature>
<keyword evidence="1" id="KW-0812">Transmembrane</keyword>